<dbReference type="Proteomes" id="UP000693970">
    <property type="component" value="Unassembled WGS sequence"/>
</dbReference>
<evidence type="ECO:0000256" key="1">
    <source>
        <dbReference type="ARBA" id="ARBA00008779"/>
    </source>
</evidence>
<comment type="similarity">
    <text evidence="1">Belongs to the sulfatase family.</text>
</comment>
<feature type="signal peptide" evidence="3">
    <location>
        <begin position="1"/>
        <end position="20"/>
    </location>
</feature>
<name>A0A9K3M6T0_9STRA</name>
<evidence type="ECO:0000256" key="3">
    <source>
        <dbReference type="SAM" id="SignalP"/>
    </source>
</evidence>
<dbReference type="PANTHER" id="PTHR42693:SF33">
    <property type="entry name" value="ARYLSULFATASE"/>
    <property type="match status" value="1"/>
</dbReference>
<feature type="domain" description="Sulfatase N-terminal" evidence="4">
    <location>
        <begin position="306"/>
        <end position="728"/>
    </location>
</feature>
<dbReference type="EMBL" id="JAGRRH010000001">
    <property type="protein sequence ID" value="KAG7375067.1"/>
    <property type="molecule type" value="Genomic_DNA"/>
</dbReference>
<dbReference type="GO" id="GO:0004065">
    <property type="term" value="F:arylsulfatase activity"/>
    <property type="evidence" value="ECO:0007669"/>
    <property type="project" value="TreeGrafter"/>
</dbReference>
<gene>
    <name evidence="5" type="ORF">IV203_014162</name>
</gene>
<accession>A0A9K3M6T0</accession>
<dbReference type="InterPro" id="IPR050738">
    <property type="entry name" value="Sulfatase"/>
</dbReference>
<dbReference type="PANTHER" id="PTHR42693">
    <property type="entry name" value="ARYLSULFATASE FAMILY MEMBER"/>
    <property type="match status" value="1"/>
</dbReference>
<protein>
    <submittedName>
        <fullName evidence="5">Choline-sulfatase</fullName>
    </submittedName>
</protein>
<feature type="chain" id="PRO_5039909915" evidence="3">
    <location>
        <begin position="21"/>
        <end position="1143"/>
    </location>
</feature>
<keyword evidence="6" id="KW-1185">Reference proteome</keyword>
<sequence>MTKTISVVLFSFFLWSFLAASSNFSTTITATAQETTTTTTTTTATFYANFFSTSELQNAVNLFLDNYPYIQTAAIERGDDELNSTTIVDNVDVVTTPTTAMETLLQTYGPIEQWKTRGIRDFSNLFNAKRNPKAATVSLDLSQWDVSNAESLIDMFLDCKNIDFDVSLWNVTNVLRFNGMWEGCTSFTGTGLETWNVVSGRYFQNMFRNTPSLQADLSSWNVKNALIMNDMFTNSNFAANLCSWAYRKLYPGVTTRNMFAGSNCLDTTDPNINIRANRPIAMCHDDCSAEYQQHYGDDNTNNSKRPNILFLMTDQQRYDSIRYVQNRLSQYNNILKINTPNLDKLLQSGAYFQTAYTQCAVCAPARTTLRTGCTIERTGIQHNDLITEYVNGPWFQQRVENLVGLDHILVEKLGYLSEYYGKWHLPDKLWYSHDTETNVNNNKNDNVVQYNDYDFARDEHYFLNDSDGRKNQRYLEYFEKRMGTIDRTLEEGQQLDTYTGFPYTPIQLDARARHGSPTGTPLATSRGFQIYEVTQPNVVGRFALSEEYTPSHFTGYVANKALQRLVNQTDPWFLTVSFHNPHPPMVPAMKQLKNYWDNRGQLFVSPNLKDDLGNSAYGNIVNQIPEYQDPEKVQEWTALYYALIEEIDEEIGVLMESLGDAASNTLVIFTSDHGEMLGAHGKREKNNFHEESSRVPLFISWPGKILPNTVVEEKVGHLDLFSTILDYAEAGEYDHSDGRSLRSFIERHEINVDFDEDVTFGEWDFRKPPTGWEYRKLLELEDAELDREIDDRPAFLVRKGNRKLMMQKLAISKRFDMMFDLDTDPFEMNNLLGFNAMNATDATITQAEHMRCLLLDWMTRLDGTVGYYSDPAANYGQGNGDISEIRDRQSWKAVGFWTSSSDSGVLEMGNVAWTGDAYVRHEWLYMGTRMADQSIRVSSMTVTGQHASRFTIDDKFPIDFSYKSCVPIRISFSSATTLASTPIDASLVIQWSEVDSTGAVTTSQSTETIQLTMKNYDFESQNLGYPPPPTIAPTISPAPTNAPTTVPTINPTTAPSPSTTASGETTSSPSTMSGEEAESGENGTTSVPPVVSCGPDCVETNDHDNTAVPAAVGSTATARRSLGRRCLFFAVVALVGSIALATI</sequence>
<dbReference type="AlphaFoldDB" id="A0A9K3M6T0"/>
<dbReference type="InterPro" id="IPR005046">
    <property type="entry name" value="DUF285"/>
</dbReference>
<feature type="region of interest" description="Disordered" evidence="2">
    <location>
        <begin position="1036"/>
        <end position="1090"/>
    </location>
</feature>
<dbReference type="Pfam" id="PF03382">
    <property type="entry name" value="DUF285"/>
    <property type="match status" value="2"/>
</dbReference>
<evidence type="ECO:0000256" key="2">
    <source>
        <dbReference type="SAM" id="MobiDB-lite"/>
    </source>
</evidence>
<evidence type="ECO:0000313" key="6">
    <source>
        <dbReference type="Proteomes" id="UP000693970"/>
    </source>
</evidence>
<dbReference type="Pfam" id="PF00884">
    <property type="entry name" value="Sulfatase"/>
    <property type="match status" value="1"/>
</dbReference>
<reference evidence="5" key="1">
    <citation type="journal article" date="2021" name="Sci. Rep.">
        <title>Diploid genomic architecture of Nitzschia inconspicua, an elite biomass production diatom.</title>
        <authorList>
            <person name="Oliver A."/>
            <person name="Podell S."/>
            <person name="Pinowska A."/>
            <person name="Traller J.C."/>
            <person name="Smith S.R."/>
            <person name="McClure R."/>
            <person name="Beliaev A."/>
            <person name="Bohutskyi P."/>
            <person name="Hill E.A."/>
            <person name="Rabines A."/>
            <person name="Zheng H."/>
            <person name="Allen L.Z."/>
            <person name="Kuo A."/>
            <person name="Grigoriev I.V."/>
            <person name="Allen A.E."/>
            <person name="Hazlebeck D."/>
            <person name="Allen E.E."/>
        </authorList>
    </citation>
    <scope>NUCLEOTIDE SEQUENCE</scope>
    <source>
        <strain evidence="5">Hildebrandi</strain>
    </source>
</reference>
<dbReference type="InterPro" id="IPR000917">
    <property type="entry name" value="Sulfatase_N"/>
</dbReference>
<evidence type="ECO:0000313" key="5">
    <source>
        <dbReference type="EMBL" id="KAG7375067.1"/>
    </source>
</evidence>
<keyword evidence="3" id="KW-0732">Signal</keyword>
<reference evidence="5" key="2">
    <citation type="submission" date="2021-04" db="EMBL/GenBank/DDBJ databases">
        <authorList>
            <person name="Podell S."/>
        </authorList>
    </citation>
    <scope>NUCLEOTIDE SEQUENCE</scope>
    <source>
        <strain evidence="5">Hildebrandi</strain>
    </source>
</reference>
<organism evidence="5 6">
    <name type="scientific">Nitzschia inconspicua</name>
    <dbReference type="NCBI Taxonomy" id="303405"/>
    <lineage>
        <taxon>Eukaryota</taxon>
        <taxon>Sar</taxon>
        <taxon>Stramenopiles</taxon>
        <taxon>Ochrophyta</taxon>
        <taxon>Bacillariophyta</taxon>
        <taxon>Bacillariophyceae</taxon>
        <taxon>Bacillariophycidae</taxon>
        <taxon>Bacillariales</taxon>
        <taxon>Bacillariaceae</taxon>
        <taxon>Nitzschia</taxon>
    </lineage>
</organism>
<feature type="compositionally biased region" description="Low complexity" evidence="2">
    <location>
        <begin position="1036"/>
        <end position="1071"/>
    </location>
</feature>
<proteinExistence type="inferred from homology"/>
<evidence type="ECO:0000259" key="4">
    <source>
        <dbReference type="Pfam" id="PF00884"/>
    </source>
</evidence>
<dbReference type="OrthoDB" id="43924at2759"/>
<comment type="caution">
    <text evidence="5">The sequence shown here is derived from an EMBL/GenBank/DDBJ whole genome shotgun (WGS) entry which is preliminary data.</text>
</comment>